<dbReference type="EnsemblPlants" id="AES60119">
    <property type="protein sequence ID" value="AES60119"/>
    <property type="gene ID" value="MTR_1g040630"/>
</dbReference>
<organism evidence="1 3">
    <name type="scientific">Medicago truncatula</name>
    <name type="common">Barrel medic</name>
    <name type="synonym">Medicago tribuloides</name>
    <dbReference type="NCBI Taxonomy" id="3880"/>
    <lineage>
        <taxon>Eukaryota</taxon>
        <taxon>Viridiplantae</taxon>
        <taxon>Streptophyta</taxon>
        <taxon>Embryophyta</taxon>
        <taxon>Tracheophyta</taxon>
        <taxon>Spermatophyta</taxon>
        <taxon>Magnoliopsida</taxon>
        <taxon>eudicotyledons</taxon>
        <taxon>Gunneridae</taxon>
        <taxon>Pentapetalae</taxon>
        <taxon>rosids</taxon>
        <taxon>fabids</taxon>
        <taxon>Fabales</taxon>
        <taxon>Fabaceae</taxon>
        <taxon>Papilionoideae</taxon>
        <taxon>50 kb inversion clade</taxon>
        <taxon>NPAAA clade</taxon>
        <taxon>Hologalegina</taxon>
        <taxon>IRL clade</taxon>
        <taxon>Trifolieae</taxon>
        <taxon>Medicago</taxon>
    </lineage>
</organism>
<evidence type="ECO:0000313" key="1">
    <source>
        <dbReference type="EMBL" id="AES60119.1"/>
    </source>
</evidence>
<keyword evidence="3" id="KW-1185">Reference proteome</keyword>
<reference evidence="1 3" key="2">
    <citation type="journal article" date="2014" name="BMC Genomics">
        <title>An improved genome release (version Mt4.0) for the model legume Medicago truncatula.</title>
        <authorList>
            <person name="Tang H."/>
            <person name="Krishnakumar V."/>
            <person name="Bidwell S."/>
            <person name="Rosen B."/>
            <person name="Chan A."/>
            <person name="Zhou S."/>
            <person name="Gentzbittel L."/>
            <person name="Childs K.L."/>
            <person name="Yandell M."/>
            <person name="Gundlach H."/>
            <person name="Mayer K.F."/>
            <person name="Schwartz D.C."/>
            <person name="Town C.D."/>
        </authorList>
    </citation>
    <scope>GENOME REANNOTATION</scope>
    <source>
        <strain evidence="2 3">cv. Jemalong A17</strain>
    </source>
</reference>
<accession>G7IDI8</accession>
<reference evidence="2" key="3">
    <citation type="submission" date="2015-04" db="UniProtKB">
        <authorList>
            <consortium name="EnsemblPlants"/>
        </authorList>
    </citation>
    <scope>IDENTIFICATION</scope>
    <source>
        <strain evidence="2">cv. Jemalong A17</strain>
    </source>
</reference>
<dbReference type="PaxDb" id="3880-AES60119"/>
<gene>
    <name evidence="1" type="ordered locus">MTR_1g040630</name>
</gene>
<evidence type="ECO:0000313" key="3">
    <source>
        <dbReference type="Proteomes" id="UP000002051"/>
    </source>
</evidence>
<evidence type="ECO:0000313" key="2">
    <source>
        <dbReference type="EnsemblPlants" id="AES60119"/>
    </source>
</evidence>
<protein>
    <submittedName>
        <fullName evidence="1 2">Uncharacterized protein</fullName>
    </submittedName>
</protein>
<sequence length="141" mass="16343">MADGTSTMDILLQSSLQKQFYIACNRMKILVLVYTQHEVKVECGLIFLRHHACLSSSSLGRPLASVSHLAKNEYDAREDVAMLLIRRLLGSTERRICDYNYYNVQILYAELQKARDEKFELNMKMEIVALKAEIELFNKQH</sequence>
<reference evidence="1 3" key="1">
    <citation type="journal article" date="2011" name="Nature">
        <title>The Medicago genome provides insight into the evolution of rhizobial symbioses.</title>
        <authorList>
            <person name="Young N.D."/>
            <person name="Debelle F."/>
            <person name="Oldroyd G.E."/>
            <person name="Geurts R."/>
            <person name="Cannon S.B."/>
            <person name="Udvardi M.K."/>
            <person name="Benedito V.A."/>
            <person name="Mayer K.F."/>
            <person name="Gouzy J."/>
            <person name="Schoof H."/>
            <person name="Van de Peer Y."/>
            <person name="Proost S."/>
            <person name="Cook D.R."/>
            <person name="Meyers B.C."/>
            <person name="Spannagl M."/>
            <person name="Cheung F."/>
            <person name="De Mita S."/>
            <person name="Krishnakumar V."/>
            <person name="Gundlach H."/>
            <person name="Zhou S."/>
            <person name="Mudge J."/>
            <person name="Bharti A.K."/>
            <person name="Murray J.D."/>
            <person name="Naoumkina M.A."/>
            <person name="Rosen B."/>
            <person name="Silverstein K.A."/>
            <person name="Tang H."/>
            <person name="Rombauts S."/>
            <person name="Zhao P.X."/>
            <person name="Zhou P."/>
            <person name="Barbe V."/>
            <person name="Bardou P."/>
            <person name="Bechner M."/>
            <person name="Bellec A."/>
            <person name="Berger A."/>
            <person name="Berges H."/>
            <person name="Bidwell S."/>
            <person name="Bisseling T."/>
            <person name="Choisne N."/>
            <person name="Couloux A."/>
            <person name="Denny R."/>
            <person name="Deshpande S."/>
            <person name="Dai X."/>
            <person name="Doyle J.J."/>
            <person name="Dudez A.M."/>
            <person name="Farmer A.D."/>
            <person name="Fouteau S."/>
            <person name="Franken C."/>
            <person name="Gibelin C."/>
            <person name="Gish J."/>
            <person name="Goldstein S."/>
            <person name="Gonzalez A.J."/>
            <person name="Green P.J."/>
            <person name="Hallab A."/>
            <person name="Hartog M."/>
            <person name="Hua A."/>
            <person name="Humphray S.J."/>
            <person name="Jeong D.H."/>
            <person name="Jing Y."/>
            <person name="Jocker A."/>
            <person name="Kenton S.M."/>
            <person name="Kim D.J."/>
            <person name="Klee K."/>
            <person name="Lai H."/>
            <person name="Lang C."/>
            <person name="Lin S."/>
            <person name="Macmil S.L."/>
            <person name="Magdelenat G."/>
            <person name="Matthews L."/>
            <person name="McCorrison J."/>
            <person name="Monaghan E.L."/>
            <person name="Mun J.H."/>
            <person name="Najar F.Z."/>
            <person name="Nicholson C."/>
            <person name="Noirot C."/>
            <person name="O'Bleness M."/>
            <person name="Paule C.R."/>
            <person name="Poulain J."/>
            <person name="Prion F."/>
            <person name="Qin B."/>
            <person name="Qu C."/>
            <person name="Retzel E.F."/>
            <person name="Riddle C."/>
            <person name="Sallet E."/>
            <person name="Samain S."/>
            <person name="Samson N."/>
            <person name="Sanders I."/>
            <person name="Saurat O."/>
            <person name="Scarpelli C."/>
            <person name="Schiex T."/>
            <person name="Segurens B."/>
            <person name="Severin A.J."/>
            <person name="Sherrier D.J."/>
            <person name="Shi R."/>
            <person name="Sims S."/>
            <person name="Singer S.R."/>
            <person name="Sinharoy S."/>
            <person name="Sterck L."/>
            <person name="Viollet A."/>
            <person name="Wang B.B."/>
            <person name="Wang K."/>
            <person name="Wang M."/>
            <person name="Wang X."/>
            <person name="Warfsmann J."/>
            <person name="Weissenbach J."/>
            <person name="White D.D."/>
            <person name="White J.D."/>
            <person name="Wiley G.B."/>
            <person name="Wincker P."/>
            <person name="Xing Y."/>
            <person name="Yang L."/>
            <person name="Yao Z."/>
            <person name="Ying F."/>
            <person name="Zhai J."/>
            <person name="Zhou L."/>
            <person name="Zuber A."/>
            <person name="Denarie J."/>
            <person name="Dixon R.A."/>
            <person name="May G.D."/>
            <person name="Schwartz D.C."/>
            <person name="Rogers J."/>
            <person name="Quetier F."/>
            <person name="Town C.D."/>
            <person name="Roe B.A."/>
        </authorList>
    </citation>
    <scope>NUCLEOTIDE SEQUENCE [LARGE SCALE GENOMIC DNA]</scope>
    <source>
        <strain evidence="1">A17</strain>
        <strain evidence="2 3">cv. Jemalong A17</strain>
    </source>
</reference>
<dbReference type="OMA" id="ERRICDY"/>
<dbReference type="AlphaFoldDB" id="G7IDI8"/>
<name>G7IDI8_MEDTR</name>
<dbReference type="HOGENOM" id="CLU_1828165_0_0_1"/>
<dbReference type="Proteomes" id="UP000002051">
    <property type="component" value="Unassembled WGS sequence"/>
</dbReference>
<proteinExistence type="predicted"/>
<dbReference type="EMBL" id="CM001217">
    <property type="protein sequence ID" value="AES60119.1"/>
    <property type="molecule type" value="Genomic_DNA"/>
</dbReference>